<evidence type="ECO:0000256" key="1">
    <source>
        <dbReference type="ARBA" id="ARBA00010169"/>
    </source>
</evidence>
<dbReference type="GO" id="GO:0010038">
    <property type="term" value="P:response to metal ion"/>
    <property type="evidence" value="ECO:0007669"/>
    <property type="project" value="InterPro"/>
</dbReference>
<dbReference type="EMBL" id="FRFG01000072">
    <property type="protein sequence ID" value="SHO58610.1"/>
    <property type="molecule type" value="Genomic_DNA"/>
</dbReference>
<dbReference type="STRING" id="1117707.VQ7734_04382"/>
<dbReference type="OrthoDB" id="37622at2"/>
<name>A0A1M7Z1F3_9VIBR</name>
<dbReference type="AlphaFoldDB" id="A0A1M7Z1F3"/>
<organism evidence="2 3">
    <name type="scientific">Vibrio quintilis</name>
    <dbReference type="NCBI Taxonomy" id="1117707"/>
    <lineage>
        <taxon>Bacteria</taxon>
        <taxon>Pseudomonadati</taxon>
        <taxon>Pseudomonadota</taxon>
        <taxon>Gammaproteobacteria</taxon>
        <taxon>Vibrionales</taxon>
        <taxon>Vibrionaceae</taxon>
        <taxon>Vibrio</taxon>
    </lineage>
</organism>
<dbReference type="Gene3D" id="3.30.70.120">
    <property type="match status" value="1"/>
</dbReference>
<protein>
    <submittedName>
        <fullName evidence="2">Divalent-cation tolerance protein CutA</fullName>
    </submittedName>
</protein>
<proteinExistence type="inferred from homology"/>
<dbReference type="RefSeq" id="WP_073586056.1">
    <property type="nucleotide sequence ID" value="NZ_AP024898.1"/>
</dbReference>
<gene>
    <name evidence="2" type="primary">cutA</name>
    <name evidence="2" type="ORF">VQ7734_04382</name>
</gene>
<keyword evidence="3" id="KW-1185">Reference proteome</keyword>
<sequence length="111" mass="12545">MPDSEFCVILVTTNTKESSNELVSMLLQSQLAACIQTIPVDSHYYWNGQICADQESLLLIKTRSALFQQIQDEIIKIHPYDTPQIVQLPVTAGLPDYLQWLNASVVPVRKK</sequence>
<dbReference type="Proteomes" id="UP000184600">
    <property type="component" value="Unassembled WGS sequence"/>
</dbReference>
<comment type="similarity">
    <text evidence="1">Belongs to the CutA family.</text>
</comment>
<dbReference type="InterPro" id="IPR011322">
    <property type="entry name" value="N-reg_PII-like_a/b"/>
</dbReference>
<dbReference type="PANTHER" id="PTHR23419:SF8">
    <property type="entry name" value="FI09726P"/>
    <property type="match status" value="1"/>
</dbReference>
<dbReference type="InterPro" id="IPR004323">
    <property type="entry name" value="Ion_tolerance_CutA"/>
</dbReference>
<dbReference type="InterPro" id="IPR015867">
    <property type="entry name" value="N-reg_PII/ATP_PRibTrfase_C"/>
</dbReference>
<dbReference type="GO" id="GO:0005507">
    <property type="term" value="F:copper ion binding"/>
    <property type="evidence" value="ECO:0007669"/>
    <property type="project" value="TreeGrafter"/>
</dbReference>
<evidence type="ECO:0000313" key="3">
    <source>
        <dbReference type="Proteomes" id="UP000184600"/>
    </source>
</evidence>
<accession>A0A1M7Z1F3</accession>
<reference evidence="3" key="1">
    <citation type="submission" date="2016-12" db="EMBL/GenBank/DDBJ databases">
        <authorList>
            <person name="Rodrigo-Torres L."/>
            <person name="Arahal R.D."/>
            <person name="Lucena T."/>
        </authorList>
    </citation>
    <scope>NUCLEOTIDE SEQUENCE [LARGE SCALE GENOMIC DNA]</scope>
</reference>
<dbReference type="SUPFAM" id="SSF54913">
    <property type="entry name" value="GlnB-like"/>
    <property type="match status" value="1"/>
</dbReference>
<evidence type="ECO:0000313" key="2">
    <source>
        <dbReference type="EMBL" id="SHO58610.1"/>
    </source>
</evidence>
<dbReference type="PANTHER" id="PTHR23419">
    <property type="entry name" value="DIVALENT CATION TOLERANCE CUTA-RELATED"/>
    <property type="match status" value="1"/>
</dbReference>
<dbReference type="Pfam" id="PF03091">
    <property type="entry name" value="CutA1"/>
    <property type="match status" value="1"/>
</dbReference>